<accession>A0A1C1Z112</accession>
<organism evidence="10 11">
    <name type="scientific">Hoeflea olei</name>
    <dbReference type="NCBI Taxonomy" id="1480615"/>
    <lineage>
        <taxon>Bacteria</taxon>
        <taxon>Pseudomonadati</taxon>
        <taxon>Pseudomonadota</taxon>
        <taxon>Alphaproteobacteria</taxon>
        <taxon>Hyphomicrobiales</taxon>
        <taxon>Rhizobiaceae</taxon>
        <taxon>Hoeflea</taxon>
    </lineage>
</organism>
<keyword evidence="3" id="KW-0813">Transport</keyword>
<dbReference type="InterPro" id="IPR030679">
    <property type="entry name" value="ABC_ATPase_HisP-typ"/>
</dbReference>
<evidence type="ECO:0000256" key="7">
    <source>
        <dbReference type="ARBA" id="ARBA00022970"/>
    </source>
</evidence>
<evidence type="ECO:0000313" key="11">
    <source>
        <dbReference type="Proteomes" id="UP000094795"/>
    </source>
</evidence>
<dbReference type="InterPro" id="IPR003439">
    <property type="entry name" value="ABC_transporter-like_ATP-bd"/>
</dbReference>
<dbReference type="PROSITE" id="PS00211">
    <property type="entry name" value="ABC_TRANSPORTER_1"/>
    <property type="match status" value="1"/>
</dbReference>
<dbReference type="OrthoDB" id="9802264at2"/>
<dbReference type="InterPro" id="IPR003593">
    <property type="entry name" value="AAA+_ATPase"/>
</dbReference>
<dbReference type="InterPro" id="IPR017871">
    <property type="entry name" value="ABC_transporter-like_CS"/>
</dbReference>
<evidence type="ECO:0000256" key="5">
    <source>
        <dbReference type="ARBA" id="ARBA00022741"/>
    </source>
</evidence>
<evidence type="ECO:0000256" key="6">
    <source>
        <dbReference type="ARBA" id="ARBA00022840"/>
    </source>
</evidence>
<keyword evidence="4" id="KW-1003">Cell membrane</keyword>
<dbReference type="AlphaFoldDB" id="A0A1C1Z112"/>
<evidence type="ECO:0000256" key="8">
    <source>
        <dbReference type="ARBA" id="ARBA00023136"/>
    </source>
</evidence>
<dbReference type="Gene3D" id="3.40.50.300">
    <property type="entry name" value="P-loop containing nucleotide triphosphate hydrolases"/>
    <property type="match status" value="1"/>
</dbReference>
<dbReference type="Proteomes" id="UP000094795">
    <property type="component" value="Unassembled WGS sequence"/>
</dbReference>
<dbReference type="Pfam" id="PF00005">
    <property type="entry name" value="ABC_tran"/>
    <property type="match status" value="1"/>
</dbReference>
<dbReference type="SUPFAM" id="SSF52540">
    <property type="entry name" value="P-loop containing nucleoside triphosphate hydrolases"/>
    <property type="match status" value="1"/>
</dbReference>
<dbReference type="EMBL" id="LQZT01000001">
    <property type="protein sequence ID" value="OCW59380.1"/>
    <property type="molecule type" value="Genomic_DNA"/>
</dbReference>
<dbReference type="GO" id="GO:0005524">
    <property type="term" value="F:ATP binding"/>
    <property type="evidence" value="ECO:0007669"/>
    <property type="project" value="UniProtKB-KW"/>
</dbReference>
<evidence type="ECO:0000259" key="9">
    <source>
        <dbReference type="PROSITE" id="PS50893"/>
    </source>
</evidence>
<dbReference type="STRING" id="1480615.AWJ14_10110"/>
<keyword evidence="8" id="KW-0472">Membrane</keyword>
<keyword evidence="7" id="KW-0029">Amino-acid transport</keyword>
<comment type="similarity">
    <text evidence="2">Belongs to the ABC transporter superfamily.</text>
</comment>
<dbReference type="GO" id="GO:0005886">
    <property type="term" value="C:plasma membrane"/>
    <property type="evidence" value="ECO:0007669"/>
    <property type="project" value="UniProtKB-SubCell"/>
</dbReference>
<evidence type="ECO:0000256" key="1">
    <source>
        <dbReference type="ARBA" id="ARBA00004202"/>
    </source>
</evidence>
<dbReference type="PANTHER" id="PTHR43166">
    <property type="entry name" value="AMINO ACID IMPORT ATP-BINDING PROTEIN"/>
    <property type="match status" value="1"/>
</dbReference>
<dbReference type="CDD" id="cd03262">
    <property type="entry name" value="ABC_HisP_GlnQ"/>
    <property type="match status" value="1"/>
</dbReference>
<dbReference type="PROSITE" id="PS50893">
    <property type="entry name" value="ABC_TRANSPORTER_2"/>
    <property type="match status" value="1"/>
</dbReference>
<name>A0A1C1Z112_9HYPH</name>
<dbReference type="PANTHER" id="PTHR43166:SF9">
    <property type="entry name" value="GLUTAMATE_ASPARTATE IMPORT ATP-BINDING PROTEIN GLTL"/>
    <property type="match status" value="1"/>
</dbReference>
<proteinExistence type="inferred from homology"/>
<evidence type="ECO:0000256" key="3">
    <source>
        <dbReference type="ARBA" id="ARBA00022448"/>
    </source>
</evidence>
<reference evidence="10 11" key="1">
    <citation type="submission" date="2015-12" db="EMBL/GenBank/DDBJ databases">
        <authorList>
            <person name="Shamseldin A."/>
            <person name="Moawad H."/>
            <person name="Abd El-Rahim W.M."/>
            <person name="Sadowsky M.J."/>
        </authorList>
    </citation>
    <scope>NUCLEOTIDE SEQUENCE [LARGE SCALE GENOMIC DNA]</scope>
    <source>
        <strain evidence="10 11">JC234</strain>
    </source>
</reference>
<keyword evidence="11" id="KW-1185">Reference proteome</keyword>
<protein>
    <submittedName>
        <fullName evidence="10">Phosphate ABC transporter ATP-binding protein</fullName>
    </submittedName>
</protein>
<evidence type="ECO:0000256" key="2">
    <source>
        <dbReference type="ARBA" id="ARBA00005417"/>
    </source>
</evidence>
<comment type="caution">
    <text evidence="10">The sequence shown here is derived from an EMBL/GenBank/DDBJ whole genome shotgun (WGS) entry which is preliminary data.</text>
</comment>
<keyword evidence="6 10" id="KW-0067">ATP-binding</keyword>
<evidence type="ECO:0000256" key="4">
    <source>
        <dbReference type="ARBA" id="ARBA00022475"/>
    </source>
</evidence>
<sequence length="264" mass="28646">MTEKPAIKVEKLVKRFGANTVLSGIDLVVPRGQVTCLIGPSGSGKSTLLRCIAFLEEANEGLIEINGEPLGFTSGEYGERNRLPAAQIQKVRSHIGMVFQQFNLWPHMTALGNVAEALVTVRGMPRKAAEERAMAQLSNVGLSARAGHYPSELSGGQQQRVAIARALALDPDIMLFDEPTSSLDPELTGEVLNVMRELAQSGMTMLVVTHEIGFAASVGSKIVFLDHGEKIVEGRPDEVFGKPRHERIDQFLDTYLDRGAATLL</sequence>
<keyword evidence="5" id="KW-0547">Nucleotide-binding</keyword>
<dbReference type="RefSeq" id="WP_066173976.1">
    <property type="nucleotide sequence ID" value="NZ_LQZT01000001.1"/>
</dbReference>
<dbReference type="SMART" id="SM00382">
    <property type="entry name" value="AAA"/>
    <property type="match status" value="1"/>
</dbReference>
<dbReference type="GO" id="GO:0016887">
    <property type="term" value="F:ATP hydrolysis activity"/>
    <property type="evidence" value="ECO:0007669"/>
    <property type="project" value="InterPro"/>
</dbReference>
<dbReference type="InterPro" id="IPR027417">
    <property type="entry name" value="P-loop_NTPase"/>
</dbReference>
<gene>
    <name evidence="10" type="ORF">AWJ14_10110</name>
</gene>
<evidence type="ECO:0000313" key="10">
    <source>
        <dbReference type="EMBL" id="OCW59380.1"/>
    </source>
</evidence>
<comment type="subcellular location">
    <subcellularLocation>
        <location evidence="1">Cell membrane</location>
        <topology evidence="1">Peripheral membrane protein</topology>
    </subcellularLocation>
</comment>
<dbReference type="PIRSF" id="PIRSF039085">
    <property type="entry name" value="ABC_ATPase_HisP"/>
    <property type="match status" value="1"/>
</dbReference>
<feature type="domain" description="ABC transporter" evidence="9">
    <location>
        <begin position="7"/>
        <end position="252"/>
    </location>
</feature>
<dbReference type="GO" id="GO:0015424">
    <property type="term" value="F:ABC-type amino acid transporter activity"/>
    <property type="evidence" value="ECO:0007669"/>
    <property type="project" value="InterPro"/>
</dbReference>
<dbReference type="InterPro" id="IPR050086">
    <property type="entry name" value="MetN_ABC_transporter-like"/>
</dbReference>